<dbReference type="InterPro" id="IPR000639">
    <property type="entry name" value="Epox_hydrolase-like"/>
</dbReference>
<sequence>MQTVVFLPGLICDQAVWQAQVNELTRQGYECRVIDYGDADSLGRMAEIAIEQSPDKCVLIGHSMGGRVALEVARRVPDKISHLILMDTGYRRLSPDDAGKQEVSGRLTLVQTARQQGMREMGEAWMQGMVLPERLQDSQLCQSILDMIERKTVQQFEHQQTALIERPDATDVLISLKCPTLFICGDQDSWSPLERHYDMAELVTGSEVIAIERSGHMSTMEQPRAVNDALLRWLQSTLV</sequence>
<dbReference type="PANTHER" id="PTHR43798">
    <property type="entry name" value="MONOACYLGLYCEROL LIPASE"/>
    <property type="match status" value="1"/>
</dbReference>
<evidence type="ECO:0000313" key="2">
    <source>
        <dbReference type="EMBL" id="UTW04391.1"/>
    </source>
</evidence>
<proteinExistence type="predicted"/>
<organism evidence="2 3">
    <name type="scientific">Amphritea atlantica</name>
    <dbReference type="NCBI Taxonomy" id="355243"/>
    <lineage>
        <taxon>Bacteria</taxon>
        <taxon>Pseudomonadati</taxon>
        <taxon>Pseudomonadota</taxon>
        <taxon>Gammaproteobacteria</taxon>
        <taxon>Oceanospirillales</taxon>
        <taxon>Oceanospirillaceae</taxon>
        <taxon>Amphritea</taxon>
    </lineage>
</organism>
<dbReference type="GO" id="GO:0016787">
    <property type="term" value="F:hydrolase activity"/>
    <property type="evidence" value="ECO:0007669"/>
    <property type="project" value="UniProtKB-KW"/>
</dbReference>
<dbReference type="PRINTS" id="PR00412">
    <property type="entry name" value="EPOXHYDRLASE"/>
</dbReference>
<dbReference type="InterPro" id="IPR029058">
    <property type="entry name" value="AB_hydrolase_fold"/>
</dbReference>
<dbReference type="SUPFAM" id="SSF53474">
    <property type="entry name" value="alpha/beta-Hydrolases"/>
    <property type="match status" value="1"/>
</dbReference>
<dbReference type="Proteomes" id="UP001059950">
    <property type="component" value="Chromosome"/>
</dbReference>
<dbReference type="Pfam" id="PF12697">
    <property type="entry name" value="Abhydrolase_6"/>
    <property type="match status" value="1"/>
</dbReference>
<name>A0ABY5GXW6_9GAMM</name>
<accession>A0ABY5GXW6</accession>
<dbReference type="InterPro" id="IPR050266">
    <property type="entry name" value="AB_hydrolase_sf"/>
</dbReference>
<dbReference type="EMBL" id="CP073344">
    <property type="protein sequence ID" value="UTW04391.1"/>
    <property type="molecule type" value="Genomic_DNA"/>
</dbReference>
<evidence type="ECO:0000313" key="3">
    <source>
        <dbReference type="Proteomes" id="UP001059950"/>
    </source>
</evidence>
<keyword evidence="2" id="KW-0378">Hydrolase</keyword>
<dbReference type="InterPro" id="IPR000073">
    <property type="entry name" value="AB_hydrolase_1"/>
</dbReference>
<evidence type="ECO:0000259" key="1">
    <source>
        <dbReference type="Pfam" id="PF12697"/>
    </source>
</evidence>
<reference evidence="2" key="1">
    <citation type="submission" date="2021-04" db="EMBL/GenBank/DDBJ databases">
        <title>Oceanospirillales bacteria with DddD are important DMSP degraders in coastal seawater.</title>
        <authorList>
            <person name="Liu J."/>
        </authorList>
    </citation>
    <scope>NUCLEOTIDE SEQUENCE</scope>
    <source>
        <strain evidence="2">GY6</strain>
    </source>
</reference>
<dbReference type="PANTHER" id="PTHR43798:SF29">
    <property type="entry name" value="AB HYDROLASE-1 DOMAIN-CONTAINING PROTEIN"/>
    <property type="match status" value="1"/>
</dbReference>
<protein>
    <submittedName>
        <fullName evidence="2">Alpha/beta hydrolase</fullName>
    </submittedName>
</protein>
<dbReference type="PRINTS" id="PR00111">
    <property type="entry name" value="ABHYDROLASE"/>
</dbReference>
<feature type="domain" description="AB hydrolase-1" evidence="1">
    <location>
        <begin position="4"/>
        <end position="229"/>
    </location>
</feature>
<keyword evidence="3" id="KW-1185">Reference proteome</keyword>
<dbReference type="Gene3D" id="3.40.50.1820">
    <property type="entry name" value="alpha/beta hydrolase"/>
    <property type="match status" value="1"/>
</dbReference>
<gene>
    <name evidence="2" type="ORF">KDX31_05115</name>
</gene>